<reference evidence="8 9" key="1">
    <citation type="journal article" date="2007" name="Proc. Natl. Acad. Sci. U.S.A.">
        <title>Genome and proteome of long-chain alkane degrading Geobacillus thermodenitrificans NG80-2 isolated from a deep-subsurface oil reservoir.</title>
        <authorList>
            <person name="Feng L."/>
            <person name="Wang W."/>
            <person name="Cheng J."/>
            <person name="Ren Y."/>
            <person name="Zhao G."/>
            <person name="Gao C."/>
            <person name="Tang Y."/>
            <person name="Liu X."/>
            <person name="Han W."/>
            <person name="Peng X."/>
            <person name="Liu R."/>
            <person name="Wang L."/>
        </authorList>
    </citation>
    <scope>NUCLEOTIDE SEQUENCE [LARGE SCALE GENOMIC DNA]</scope>
    <source>
        <strain evidence="8 9">NG80-2</strain>
    </source>
</reference>
<evidence type="ECO:0000259" key="7">
    <source>
        <dbReference type="Pfam" id="PF11728"/>
    </source>
</evidence>
<dbReference type="PANTHER" id="PTHR40064">
    <property type="entry name" value="MEMBRANE PROTEIN-RELATED"/>
    <property type="match status" value="1"/>
</dbReference>
<feature type="transmembrane region" description="Helical" evidence="6">
    <location>
        <begin position="78"/>
        <end position="104"/>
    </location>
</feature>
<dbReference type="Pfam" id="PF06081">
    <property type="entry name" value="ArAE_1"/>
    <property type="match status" value="1"/>
</dbReference>
<dbReference type="PANTHER" id="PTHR40064:SF1">
    <property type="entry name" value="MEMBRANE PROTEIN"/>
    <property type="match status" value="1"/>
</dbReference>
<dbReference type="InterPro" id="IPR038323">
    <property type="entry name" value="ArAE_1_C_sf"/>
</dbReference>
<dbReference type="HOGENOM" id="CLU_067525_1_0_9"/>
<gene>
    <name evidence="8" type="ordered locus">GTNG_2296</name>
</gene>
<evidence type="ECO:0000256" key="4">
    <source>
        <dbReference type="ARBA" id="ARBA00022989"/>
    </source>
</evidence>
<sequence length="290" mass="33920">MCVQVTKKRSLEAARARFTACVVAIGFAALFFTVFGYHPWTIGLLLLLFIPVTVRLKVNEGIATSSVIILHLYAAKELTWALIVNELLLVIVGIGVALLVNMYMPSAEKQLKEYRRIVEDLFRIILKEVVRYLRTNELDWDGKELPLTADMLEQAKKLAIRHADNQLWRNEDEYVRYFRMRERQLEIIERMLPLVTSLTYTVEQRIMVADFIDELSDAIHPGNTADRFLRRLAAMREEFKEMPLPKTREQFEERAALFHLVRELEQYLIIKSQFHPGNEAEKRRRLLPFG</sequence>
<dbReference type="Pfam" id="PF11728">
    <property type="entry name" value="ArAE_1_C"/>
    <property type="match status" value="1"/>
</dbReference>
<evidence type="ECO:0000256" key="3">
    <source>
        <dbReference type="ARBA" id="ARBA00022692"/>
    </source>
</evidence>
<feature type="transmembrane region" description="Helical" evidence="6">
    <location>
        <begin position="16"/>
        <end position="34"/>
    </location>
</feature>
<accession>A4IQP1</accession>
<evidence type="ECO:0000256" key="2">
    <source>
        <dbReference type="ARBA" id="ARBA00022475"/>
    </source>
</evidence>
<keyword evidence="5 6" id="KW-0472">Membrane</keyword>
<dbReference type="InterPro" id="IPR052984">
    <property type="entry name" value="UPF0421"/>
</dbReference>
<keyword evidence="3 6" id="KW-0812">Transmembrane</keyword>
<evidence type="ECO:0000256" key="6">
    <source>
        <dbReference type="SAM" id="Phobius"/>
    </source>
</evidence>
<keyword evidence="4 6" id="KW-1133">Transmembrane helix</keyword>
<evidence type="ECO:0000313" key="9">
    <source>
        <dbReference type="Proteomes" id="UP000001578"/>
    </source>
</evidence>
<evidence type="ECO:0000256" key="1">
    <source>
        <dbReference type="ARBA" id="ARBA00004651"/>
    </source>
</evidence>
<protein>
    <recommendedName>
        <fullName evidence="7">Putative aromatic acid exporter C-terminal domain-containing protein</fullName>
    </recommendedName>
</protein>
<dbReference type="InterPro" id="IPR021062">
    <property type="entry name" value="ArAE_1_C"/>
</dbReference>
<feature type="domain" description="Putative aromatic acid exporter C-terminal" evidence="7">
    <location>
        <begin position="108"/>
        <end position="272"/>
    </location>
</feature>
<dbReference type="AlphaFoldDB" id="A4IQP1"/>
<keyword evidence="2" id="KW-1003">Cell membrane</keyword>
<dbReference type="Gene3D" id="1.20.120.940">
    <property type="entry name" value="Putative aromatic acid exporter, C-terminal domain"/>
    <property type="match status" value="1"/>
</dbReference>
<comment type="subcellular location">
    <subcellularLocation>
        <location evidence="1">Cell membrane</location>
        <topology evidence="1">Multi-pass membrane protein</topology>
    </subcellularLocation>
</comment>
<name>A4IQP1_GEOTN</name>
<dbReference type="GO" id="GO:0005886">
    <property type="term" value="C:plasma membrane"/>
    <property type="evidence" value="ECO:0007669"/>
    <property type="project" value="UniProtKB-SubCell"/>
</dbReference>
<dbReference type="KEGG" id="gtn:GTNG_2296"/>
<evidence type="ECO:0000313" key="8">
    <source>
        <dbReference type="EMBL" id="ABO67645.1"/>
    </source>
</evidence>
<evidence type="ECO:0000256" key="5">
    <source>
        <dbReference type="ARBA" id="ARBA00023136"/>
    </source>
</evidence>
<proteinExistence type="predicted"/>
<dbReference type="eggNOG" id="COG4129">
    <property type="taxonomic scope" value="Bacteria"/>
</dbReference>
<organism evidence="8 9">
    <name type="scientific">Geobacillus thermodenitrificans (strain NG80-2)</name>
    <dbReference type="NCBI Taxonomy" id="420246"/>
    <lineage>
        <taxon>Bacteria</taxon>
        <taxon>Bacillati</taxon>
        <taxon>Bacillota</taxon>
        <taxon>Bacilli</taxon>
        <taxon>Bacillales</taxon>
        <taxon>Anoxybacillaceae</taxon>
        <taxon>Geobacillus</taxon>
    </lineage>
</organism>
<dbReference type="InterPro" id="IPR010343">
    <property type="entry name" value="ArAE_1"/>
</dbReference>
<dbReference type="EMBL" id="CP000557">
    <property type="protein sequence ID" value="ABO67645.1"/>
    <property type="molecule type" value="Genomic_DNA"/>
</dbReference>
<dbReference type="Proteomes" id="UP000001578">
    <property type="component" value="Chromosome"/>
</dbReference>